<dbReference type="InterPro" id="IPR039246">
    <property type="entry name" value="Flagellar_FlgA"/>
</dbReference>
<keyword evidence="2 4" id="KW-0732">Signal</keyword>
<dbReference type="SMART" id="SM00858">
    <property type="entry name" value="SAF"/>
    <property type="match status" value="1"/>
</dbReference>
<dbReference type="InterPro" id="IPR017585">
    <property type="entry name" value="SAF_FlgA"/>
</dbReference>
<dbReference type="CDD" id="cd11614">
    <property type="entry name" value="SAF_CpaB_FlgA_like"/>
    <property type="match status" value="1"/>
</dbReference>
<keyword evidence="6" id="KW-0966">Cell projection</keyword>
<dbReference type="PANTHER" id="PTHR36307:SF1">
    <property type="entry name" value="FLAGELLA BASAL BODY P-RING FORMATION PROTEIN FLGA"/>
    <property type="match status" value="1"/>
</dbReference>
<comment type="similarity">
    <text evidence="4">Belongs to the FlgA family.</text>
</comment>
<evidence type="ECO:0000256" key="4">
    <source>
        <dbReference type="RuleBase" id="RU362063"/>
    </source>
</evidence>
<keyword evidence="3 4" id="KW-0574">Periplasm</keyword>
<evidence type="ECO:0000256" key="1">
    <source>
        <dbReference type="ARBA" id="ARBA00004418"/>
    </source>
</evidence>
<keyword evidence="7" id="KW-1185">Reference proteome</keyword>
<organism evidence="6 7">
    <name type="scientific">Geobacter benzoatilyticus</name>
    <dbReference type="NCBI Taxonomy" id="2815309"/>
    <lineage>
        <taxon>Bacteria</taxon>
        <taxon>Pseudomonadati</taxon>
        <taxon>Thermodesulfobacteriota</taxon>
        <taxon>Desulfuromonadia</taxon>
        <taxon>Geobacterales</taxon>
        <taxon>Geobacteraceae</taxon>
        <taxon>Geobacter</taxon>
    </lineage>
</organism>
<dbReference type="InterPro" id="IPR006190">
    <property type="entry name" value="SAF_AFP_Neu5Ac"/>
</dbReference>
<dbReference type="InterPro" id="IPR013974">
    <property type="entry name" value="SAF"/>
</dbReference>
<feature type="chain" id="PRO_5044991999" description="Flagella basal body P-ring formation protein FlgA" evidence="4">
    <location>
        <begin position="21"/>
        <end position="236"/>
    </location>
</feature>
<evidence type="ECO:0000256" key="3">
    <source>
        <dbReference type="ARBA" id="ARBA00022764"/>
    </source>
</evidence>
<dbReference type="Proteomes" id="UP000663651">
    <property type="component" value="Chromosome"/>
</dbReference>
<dbReference type="Pfam" id="PF13144">
    <property type="entry name" value="ChapFlgA"/>
    <property type="match status" value="1"/>
</dbReference>
<reference evidence="6 7" key="1">
    <citation type="submission" date="2021-03" db="EMBL/GenBank/DDBJ databases">
        <title>Geobacter metallireducens gen. nov. sp. nov., a microorganism capable of coupling the complete oxidation of organic compounds to the reduction of iron and other metals.</title>
        <authorList>
            <person name="Li Y."/>
        </authorList>
    </citation>
    <scope>NUCLEOTIDE SEQUENCE [LARGE SCALE GENOMIC DNA]</scope>
    <source>
        <strain evidence="6 7">Jerry-YX</strain>
    </source>
</reference>
<dbReference type="InterPro" id="IPR041231">
    <property type="entry name" value="FlgA_N"/>
</dbReference>
<dbReference type="Gene3D" id="3.90.1210.10">
    <property type="entry name" value="Antifreeze-like/N-acetylneuraminic acid synthase C-terminal domain"/>
    <property type="match status" value="1"/>
</dbReference>
<sequence>MRLVTLMTVLVLAVATAAFAAPATQTISNSKVKDAVTEFVRQKTEGLGIDTTLRRIGFQGDLKLPPGEVSFEVAAPSRWEGWGKANLALIVRVNGRVERNLTIPVEVEAFADTVVVLRALERGDVIGPDDVTVQRRDLSSLSGRVYQSAEEVVGKRARMPVRANMPLRGEQLEKVPLVKSGQLVTIVIENQAMRLTATGKARGNGAEGDIVKVQNLGSLKEVPARVIDSGTVQVDF</sequence>
<dbReference type="SUPFAM" id="SSF51269">
    <property type="entry name" value="AFP III-like domain"/>
    <property type="match status" value="1"/>
</dbReference>
<evidence type="ECO:0000256" key="2">
    <source>
        <dbReference type="ARBA" id="ARBA00022729"/>
    </source>
</evidence>
<accession>A0ABX7Q6R4</accession>
<feature type="signal peptide" evidence="4">
    <location>
        <begin position="1"/>
        <end position="20"/>
    </location>
</feature>
<evidence type="ECO:0000313" key="6">
    <source>
        <dbReference type="EMBL" id="QSV47156.1"/>
    </source>
</evidence>
<name>A0ABX7Q6R4_9BACT</name>
<dbReference type="NCBIfam" id="TIGR03170">
    <property type="entry name" value="flgA_cterm"/>
    <property type="match status" value="1"/>
</dbReference>
<comment type="function">
    <text evidence="4">Involved in the assembly process of the P-ring formation. It may associate with FlgF on the rod constituting a structure essential for the P-ring assembly or may act as a modulator protein for the P-ring assembly.</text>
</comment>
<protein>
    <recommendedName>
        <fullName evidence="4">Flagella basal body P-ring formation protein FlgA</fullName>
    </recommendedName>
</protein>
<dbReference type="EMBL" id="CP071382">
    <property type="protein sequence ID" value="QSV47156.1"/>
    <property type="molecule type" value="Genomic_DNA"/>
</dbReference>
<gene>
    <name evidence="6" type="primary">flgA</name>
    <name evidence="6" type="ORF">JZM60_07825</name>
</gene>
<evidence type="ECO:0000259" key="5">
    <source>
        <dbReference type="PROSITE" id="PS50844"/>
    </source>
</evidence>
<keyword evidence="6" id="KW-0969">Cilium</keyword>
<keyword evidence="6" id="KW-0282">Flagellum</keyword>
<feature type="domain" description="AFP-like" evidence="5">
    <location>
        <begin position="113"/>
        <end position="175"/>
    </location>
</feature>
<dbReference type="PROSITE" id="PS50844">
    <property type="entry name" value="AFP_LIKE"/>
    <property type="match status" value="1"/>
</dbReference>
<evidence type="ECO:0000313" key="7">
    <source>
        <dbReference type="Proteomes" id="UP000663651"/>
    </source>
</evidence>
<dbReference type="RefSeq" id="WP_207165138.1">
    <property type="nucleotide sequence ID" value="NZ_CP071382.1"/>
</dbReference>
<keyword evidence="4" id="KW-1005">Bacterial flagellum biogenesis</keyword>
<dbReference type="InterPro" id="IPR036732">
    <property type="entry name" value="AFP_Neu5c_C_sf"/>
</dbReference>
<dbReference type="PANTHER" id="PTHR36307">
    <property type="entry name" value="FLAGELLA BASAL BODY P-RING FORMATION PROTEIN FLGA"/>
    <property type="match status" value="1"/>
</dbReference>
<proteinExistence type="inferred from homology"/>
<dbReference type="Gene3D" id="2.30.30.760">
    <property type="match status" value="1"/>
</dbReference>
<comment type="subcellular location">
    <subcellularLocation>
        <location evidence="1 4">Periplasm</location>
    </subcellularLocation>
</comment>
<dbReference type="Pfam" id="PF17656">
    <property type="entry name" value="ChapFlgA_N"/>
    <property type="match status" value="1"/>
</dbReference>